<comment type="similarity">
    <text evidence="1">Belongs to the RPAP1 family.</text>
</comment>
<reference evidence="5" key="2">
    <citation type="submission" date="2025-08" db="UniProtKB">
        <authorList>
            <consortium name="Ensembl"/>
        </authorList>
    </citation>
    <scope>IDENTIFICATION</scope>
</reference>
<accession>A0A452IR02</accession>
<dbReference type="Proteomes" id="UP000291020">
    <property type="component" value="Unassembled WGS sequence"/>
</dbReference>
<keyword evidence="6" id="KW-1185">Reference proteome</keyword>
<proteinExistence type="inferred from homology"/>
<feature type="compositionally biased region" description="Basic and acidic residues" evidence="2">
    <location>
        <begin position="48"/>
        <end position="57"/>
    </location>
</feature>
<evidence type="ECO:0000313" key="5">
    <source>
        <dbReference type="Ensembl" id="ENSGAGP00000030419.1"/>
    </source>
</evidence>
<dbReference type="GO" id="GO:0006366">
    <property type="term" value="P:transcription by RNA polymerase II"/>
    <property type="evidence" value="ECO:0007669"/>
    <property type="project" value="InterPro"/>
</dbReference>
<feature type="region of interest" description="Disordered" evidence="2">
    <location>
        <begin position="229"/>
        <end position="256"/>
    </location>
</feature>
<reference evidence="6" key="1">
    <citation type="journal article" date="2017" name="PLoS ONE">
        <title>The Agassiz's desert tortoise genome provides a resource for the conservation of a threatened species.</title>
        <authorList>
            <person name="Tollis M."/>
            <person name="DeNardo D.F."/>
            <person name="Cornelius J.A."/>
            <person name="Dolby G.A."/>
            <person name="Edwards T."/>
            <person name="Henen B.T."/>
            <person name="Karl A.E."/>
            <person name="Murphy R.W."/>
            <person name="Kusumi K."/>
        </authorList>
    </citation>
    <scope>NUCLEOTIDE SEQUENCE [LARGE SCALE GENOMIC DNA]</scope>
</reference>
<dbReference type="InterPro" id="IPR039913">
    <property type="entry name" value="RPAP1/Rba50"/>
</dbReference>
<feature type="compositionally biased region" description="Basic and acidic residues" evidence="2">
    <location>
        <begin position="230"/>
        <end position="244"/>
    </location>
</feature>
<dbReference type="InterPro" id="IPR013929">
    <property type="entry name" value="RPAP1_C"/>
</dbReference>
<feature type="domain" description="RPAP1 N-terminal" evidence="4">
    <location>
        <begin position="191"/>
        <end position="233"/>
    </location>
</feature>
<evidence type="ECO:0000259" key="3">
    <source>
        <dbReference type="Pfam" id="PF08620"/>
    </source>
</evidence>
<evidence type="ECO:0000313" key="6">
    <source>
        <dbReference type="Proteomes" id="UP000291020"/>
    </source>
</evidence>
<dbReference type="Ensembl" id="ENSGAGT00000034518.1">
    <property type="protein sequence ID" value="ENSGAGP00000030419.1"/>
    <property type="gene ID" value="ENSGAGG00000021786.1"/>
</dbReference>
<protein>
    <submittedName>
        <fullName evidence="5">Uncharacterized protein</fullName>
    </submittedName>
</protein>
<evidence type="ECO:0000256" key="2">
    <source>
        <dbReference type="SAM" id="MobiDB-lite"/>
    </source>
</evidence>
<dbReference type="InterPro" id="IPR013930">
    <property type="entry name" value="RPAP1_N"/>
</dbReference>
<dbReference type="Pfam" id="PF08621">
    <property type="entry name" value="RPAP1_N"/>
    <property type="match status" value="1"/>
</dbReference>
<sequence>IMLSRPKPGESEADLLRFQNQFLAARASPAVKVVKKADKRRGAGGSGDEERPPLQDSRDVVLLDDFPDVLPALIPAPPKKSKFKNACVRFDDEDPEERLECHDRHITAVFSKIIERDTSMAAVTMPVPTGDPFPRAFHRSEVKNEVRNAASPESSLTFFFNYQNFPLFLRPHIITGEGLGNLESEREALAIHEENLQKLHSMTQEEILQEQRRLLVQLDPSLVAFLKSRRSVDEGQERQEKPGHPEPGTESQHDGEETVKDFAVGGSGMEESVRPERDTRMEITGNKNLYLVAFDLPIKPQKEWIHMNNVEFEKLEWIKDLPRPRQRRTKKGMQARFSLKGELIPPDADLPTHLGLHHHGEEAERAGYSLQELFHLCRSQIIQQRTLALQVLGHVVQKAKAGEFASSLKGSVLRLLLDAGFLFLLRFSLDDTVDNVIAASLRALHALLVSPEDEEYLDQTFSWYQGMAVFPFTPNSEEEEEEEEEEELTLMEKTQGKKSKVENKSDPDVARYDVIKGLLKTQFLQRLRYILEVVRPVPAIVLDILDILIRVARHSSEACSQLLACPRLIETIVREFLPVQWDPRVAEPGHLLTSLHGVACATAMKLIRVLASGGRNATARLLNKFELKSRLSRFIAEDPQDLPLRREEAIRLSTEAFRLWAVAASCGQSCDLYRDLYPVLVKILQSLPHLLSDCQENPTFPLSIQRATSVITLLTHVTQTAGCTAELSGPGDGEQIPPPPVTWNQVSGLRPFLETNLRRSVQEMSRLETWQALQPLTTTYIIYLGVYYSVCSQQPSLNPIDCLEEVERLTYEVLLPLFSQPAMHRMWDLLR</sequence>
<evidence type="ECO:0000259" key="4">
    <source>
        <dbReference type="Pfam" id="PF08621"/>
    </source>
</evidence>
<feature type="domain" description="RPAP1 C-terminal" evidence="3">
    <location>
        <begin position="334"/>
        <end position="399"/>
    </location>
</feature>
<evidence type="ECO:0000256" key="1">
    <source>
        <dbReference type="ARBA" id="ARBA00009953"/>
    </source>
</evidence>
<dbReference type="PANTHER" id="PTHR21483:SF18">
    <property type="entry name" value="RNA POLYMERASE II-ASSOCIATED PROTEIN 1"/>
    <property type="match status" value="1"/>
</dbReference>
<dbReference type="InterPro" id="IPR016024">
    <property type="entry name" value="ARM-type_fold"/>
</dbReference>
<feature type="region of interest" description="Disordered" evidence="2">
    <location>
        <begin position="32"/>
        <end position="57"/>
    </location>
</feature>
<reference evidence="5" key="3">
    <citation type="submission" date="2025-09" db="UniProtKB">
        <authorList>
            <consortium name="Ensembl"/>
        </authorList>
    </citation>
    <scope>IDENTIFICATION</scope>
</reference>
<dbReference type="SUPFAM" id="SSF48371">
    <property type="entry name" value="ARM repeat"/>
    <property type="match status" value="1"/>
</dbReference>
<name>A0A452IR02_9SAUR</name>
<dbReference type="Pfam" id="PF08620">
    <property type="entry name" value="RPAP1_C"/>
    <property type="match status" value="1"/>
</dbReference>
<dbReference type="AlphaFoldDB" id="A0A452IR02"/>
<organism evidence="5 6">
    <name type="scientific">Gopherus agassizii</name>
    <name type="common">Agassiz's desert tortoise</name>
    <dbReference type="NCBI Taxonomy" id="38772"/>
    <lineage>
        <taxon>Eukaryota</taxon>
        <taxon>Metazoa</taxon>
        <taxon>Chordata</taxon>
        <taxon>Craniata</taxon>
        <taxon>Vertebrata</taxon>
        <taxon>Euteleostomi</taxon>
        <taxon>Archelosauria</taxon>
        <taxon>Testudinata</taxon>
        <taxon>Testudines</taxon>
        <taxon>Cryptodira</taxon>
        <taxon>Durocryptodira</taxon>
        <taxon>Testudinoidea</taxon>
        <taxon>Testudinidae</taxon>
        <taxon>Gopherus</taxon>
    </lineage>
</organism>
<dbReference type="PANTHER" id="PTHR21483">
    <property type="entry name" value="RNA POLYMERASE II-ASSOCIATED PROTEIN 1"/>
    <property type="match status" value="1"/>
</dbReference>